<protein>
    <submittedName>
        <fullName evidence="1">Erythromycin esterase homolog</fullName>
    </submittedName>
</protein>
<dbReference type="GO" id="GO:0046677">
    <property type="term" value="P:response to antibiotic"/>
    <property type="evidence" value="ECO:0007669"/>
    <property type="project" value="InterPro"/>
</dbReference>
<evidence type="ECO:0000313" key="1">
    <source>
        <dbReference type="EMBL" id="MCP2265367.1"/>
    </source>
</evidence>
<comment type="caution">
    <text evidence="1">The sequence shown here is derived from an EMBL/GenBank/DDBJ whole genome shotgun (WGS) entry which is preliminary data.</text>
</comment>
<dbReference type="CDD" id="cd14728">
    <property type="entry name" value="Ere-like"/>
    <property type="match status" value="1"/>
</dbReference>
<accession>A0A9X2JWB4</accession>
<dbReference type="PANTHER" id="PTHR31299:SF0">
    <property type="entry name" value="ESTERASE, PUTATIVE (AFU_ORTHOLOGUE AFUA_1G05850)-RELATED"/>
    <property type="match status" value="1"/>
</dbReference>
<organism evidence="1 2">
    <name type="scientific">Promicromonospora thailandica</name>
    <dbReference type="NCBI Taxonomy" id="765201"/>
    <lineage>
        <taxon>Bacteria</taxon>
        <taxon>Bacillati</taxon>
        <taxon>Actinomycetota</taxon>
        <taxon>Actinomycetes</taxon>
        <taxon>Micrococcales</taxon>
        <taxon>Promicromonosporaceae</taxon>
        <taxon>Promicromonospora</taxon>
    </lineage>
</organism>
<dbReference type="InterPro" id="IPR052036">
    <property type="entry name" value="Hydrolase/PRTase-associated"/>
</dbReference>
<keyword evidence="2" id="KW-1185">Reference proteome</keyword>
<dbReference type="EMBL" id="JAMTCS010000008">
    <property type="protein sequence ID" value="MCP2265367.1"/>
    <property type="molecule type" value="Genomic_DNA"/>
</dbReference>
<name>A0A9X2JWB4_9MICO</name>
<dbReference type="InterPro" id="IPR014622">
    <property type="entry name" value="UCP036794_erythomycin"/>
</dbReference>
<dbReference type="Pfam" id="PF05139">
    <property type="entry name" value="Erythro_esteras"/>
    <property type="match status" value="1"/>
</dbReference>
<proteinExistence type="predicted"/>
<reference evidence="1" key="1">
    <citation type="submission" date="2022-06" db="EMBL/GenBank/DDBJ databases">
        <title>Genomic Encyclopedia of Archaeal and Bacterial Type Strains, Phase II (KMG-II): from individual species to whole genera.</title>
        <authorList>
            <person name="Goeker M."/>
        </authorList>
    </citation>
    <scope>NUCLEOTIDE SEQUENCE</scope>
    <source>
        <strain evidence="1">DSM 26652</strain>
    </source>
</reference>
<dbReference type="RefSeq" id="WP_253836481.1">
    <property type="nucleotide sequence ID" value="NZ_JAMTCS010000008.1"/>
</dbReference>
<evidence type="ECO:0000313" key="2">
    <source>
        <dbReference type="Proteomes" id="UP001139493"/>
    </source>
</evidence>
<dbReference type="Gene3D" id="1.20.1440.30">
    <property type="entry name" value="Biosynthetic Protein domain"/>
    <property type="match status" value="1"/>
</dbReference>
<dbReference type="Gene3D" id="3.30.1870.10">
    <property type="entry name" value="EreA-like, domain 2"/>
    <property type="match status" value="1"/>
</dbReference>
<dbReference type="InterPro" id="IPR007815">
    <property type="entry name" value="Emycin_Estase"/>
</dbReference>
<gene>
    <name evidence="1" type="ORF">APR03_002723</name>
</gene>
<dbReference type="Gene3D" id="3.40.1660.10">
    <property type="entry name" value="EreA-like (biosynthetic domain)"/>
    <property type="match status" value="1"/>
</dbReference>
<dbReference type="AlphaFoldDB" id="A0A9X2JWB4"/>
<sequence length="408" mass="43723">MTHGLADLLRPADAGSLLDLFPDRPRVLALGEPTHRSPELLALRNDVFRELVEHHGYRTIALETDCLRGLLVDEHVTTGAGALEDVVAAGLSHDWGSLSGNRDLVAWMRAFNADRPAHDQVRFAGFDGPLEIEAAASPRAALAGLHAYLAAHVDAALLPCTADALDRLVGPDERWTEPAAMFDPARSVGRSAQARELRLVADDLAALLDAQGPGLVRATGREAWETAGLRARTATGLLRYHFWTAEPSEARMPWLLRVRDTMMAQNLLALAERAPVLVNAHTSHLRRGASHLTMWGHDRLEWWGAGAQVSARLGTGYGTRYGTGYGYAAAAVGTVADQGVQAPPADTVEGALYTLPSSDRSVVDARRLADALGGVVPRESSWFGYAPLDAGHLAEADGIVFVRDVTAG</sequence>
<dbReference type="Proteomes" id="UP001139493">
    <property type="component" value="Unassembled WGS sequence"/>
</dbReference>
<dbReference type="PIRSF" id="PIRSF036794">
    <property type="entry name" value="UCP_erythr_ester"/>
    <property type="match status" value="1"/>
</dbReference>
<dbReference type="PANTHER" id="PTHR31299">
    <property type="entry name" value="ESTERASE, PUTATIVE (AFU_ORTHOLOGUE AFUA_1G05850)-RELATED"/>
    <property type="match status" value="1"/>
</dbReference>
<dbReference type="SUPFAM" id="SSF159501">
    <property type="entry name" value="EreA/ChaN-like"/>
    <property type="match status" value="1"/>
</dbReference>